<dbReference type="eggNOG" id="ENOG5033UXB">
    <property type="taxonomic scope" value="Bacteria"/>
</dbReference>
<dbReference type="Proteomes" id="UP000030993">
    <property type="component" value="Unassembled WGS sequence"/>
</dbReference>
<keyword evidence="1" id="KW-0812">Transmembrane</keyword>
<comment type="caution">
    <text evidence="2">The sequence shown here is derived from an EMBL/GenBank/DDBJ whole genome shotgun (WGS) entry which is preliminary data.</text>
</comment>
<evidence type="ECO:0000256" key="1">
    <source>
        <dbReference type="SAM" id="Phobius"/>
    </source>
</evidence>
<name>A0A0B2K245_9FIRM</name>
<proteinExistence type="predicted"/>
<evidence type="ECO:0000313" key="3">
    <source>
        <dbReference type="Proteomes" id="UP000030993"/>
    </source>
</evidence>
<sequence>MPGMRSKIPIEENNNKVEPAFSNGEKAGIALSLVLFLFGLSDGDLPLCFFTVSFLIYEFHVVLKLARGNQDWFMSNLLKGMSIAMFIGSIMMVLL</sequence>
<organism evidence="2 3">
    <name type="scientific">Anaerovibrio lipolyticus</name>
    <dbReference type="NCBI Taxonomy" id="82374"/>
    <lineage>
        <taxon>Bacteria</taxon>
        <taxon>Bacillati</taxon>
        <taxon>Bacillota</taxon>
        <taxon>Negativicutes</taxon>
        <taxon>Selenomonadales</taxon>
        <taxon>Selenomonadaceae</taxon>
        <taxon>Anaerovibrio</taxon>
    </lineage>
</organism>
<keyword evidence="3" id="KW-1185">Reference proteome</keyword>
<feature type="transmembrane region" description="Helical" evidence="1">
    <location>
        <begin position="77"/>
        <end position="94"/>
    </location>
</feature>
<evidence type="ECO:0000313" key="2">
    <source>
        <dbReference type="EMBL" id="KHM52207.1"/>
    </source>
</evidence>
<dbReference type="AlphaFoldDB" id="A0A0B2K245"/>
<dbReference type="RefSeq" id="WP_039207759.1">
    <property type="nucleotide sequence ID" value="NZ_JSCE01000123.1"/>
</dbReference>
<keyword evidence="1" id="KW-1133">Transmembrane helix</keyword>
<protein>
    <submittedName>
        <fullName evidence="2">Uncharacterized protein</fullName>
    </submittedName>
</protein>
<feature type="transmembrane region" description="Helical" evidence="1">
    <location>
        <begin position="29"/>
        <end position="57"/>
    </location>
</feature>
<dbReference type="EMBL" id="JSCE01000123">
    <property type="protein sequence ID" value="KHM52207.1"/>
    <property type="molecule type" value="Genomic_DNA"/>
</dbReference>
<keyword evidence="1" id="KW-0472">Membrane</keyword>
<dbReference type="STRING" id="82374.NZ47_06115"/>
<accession>A0A0B2K245</accession>
<gene>
    <name evidence="2" type="ORF">NZ47_06115</name>
</gene>
<reference evidence="2 3" key="1">
    <citation type="journal article" date="2013" name="PLoS ONE">
        <title>Identification and characterization of three novel lipases belonging to families II and V from Anaerovibrio lipolyticus 5ST.</title>
        <authorList>
            <person name="Prive F."/>
            <person name="Kaderbhai N.N."/>
            <person name="Girdwood S."/>
            <person name="Worgan H.J."/>
            <person name="Pinloche E."/>
            <person name="Scollan N.D."/>
            <person name="Huws S.A."/>
            <person name="Newbold C.J."/>
        </authorList>
    </citation>
    <scope>NUCLEOTIDE SEQUENCE [LARGE SCALE GENOMIC DNA]</scope>
    <source>
        <strain evidence="2 3">5S</strain>
    </source>
</reference>